<keyword evidence="5" id="KW-0443">Lipid metabolism</keyword>
<dbReference type="FunFam" id="3.30.870.10:FF:000032">
    <property type="entry name" value="Phospholipase"/>
    <property type="match status" value="1"/>
</dbReference>
<feature type="region of interest" description="Disordered" evidence="7">
    <location>
        <begin position="1"/>
        <end position="27"/>
    </location>
</feature>
<evidence type="ECO:0000256" key="3">
    <source>
        <dbReference type="ARBA" id="ARBA00022801"/>
    </source>
</evidence>
<keyword evidence="4" id="KW-0442">Lipid degradation</keyword>
<protein>
    <recommendedName>
        <fullName evidence="1">phospholipase D</fullName>
        <ecNumber evidence="1">3.1.4.4</ecNumber>
    </recommendedName>
</protein>
<evidence type="ECO:0000256" key="7">
    <source>
        <dbReference type="SAM" id="MobiDB-lite"/>
    </source>
</evidence>
<dbReference type="InterPro" id="IPR001736">
    <property type="entry name" value="PLipase_D/transphosphatidylase"/>
</dbReference>
<keyword evidence="6" id="KW-0862">Zinc</keyword>
<organism evidence="10 11">
    <name type="scientific">Phaeomoniella chlamydospora</name>
    <name type="common">Phaeoacremonium chlamydosporum</name>
    <dbReference type="NCBI Taxonomy" id="158046"/>
    <lineage>
        <taxon>Eukaryota</taxon>
        <taxon>Fungi</taxon>
        <taxon>Dikarya</taxon>
        <taxon>Ascomycota</taxon>
        <taxon>Pezizomycotina</taxon>
        <taxon>Eurotiomycetes</taxon>
        <taxon>Chaetothyriomycetidae</taxon>
        <taxon>Phaeomoniellales</taxon>
        <taxon>Phaeomoniellaceae</taxon>
        <taxon>Phaeomoniella</taxon>
    </lineage>
</organism>
<dbReference type="SMART" id="SM00155">
    <property type="entry name" value="PLDc"/>
    <property type="match status" value="2"/>
</dbReference>
<name>A0A0G2HG73_PHACM</name>
<dbReference type="PROSITE" id="PS50157">
    <property type="entry name" value="ZINC_FINGER_C2H2_2"/>
    <property type="match status" value="1"/>
</dbReference>
<dbReference type="Proteomes" id="UP000053317">
    <property type="component" value="Unassembled WGS sequence"/>
</dbReference>
<dbReference type="InterPro" id="IPR013087">
    <property type="entry name" value="Znf_C2H2_type"/>
</dbReference>
<evidence type="ECO:0000313" key="11">
    <source>
        <dbReference type="Proteomes" id="UP000053317"/>
    </source>
</evidence>
<evidence type="ECO:0000256" key="1">
    <source>
        <dbReference type="ARBA" id="ARBA00012027"/>
    </source>
</evidence>
<dbReference type="InterPro" id="IPR015679">
    <property type="entry name" value="PLipase_D_fam"/>
</dbReference>
<dbReference type="GO" id="GO:0009395">
    <property type="term" value="P:phospholipid catabolic process"/>
    <property type="evidence" value="ECO:0007669"/>
    <property type="project" value="TreeGrafter"/>
</dbReference>
<dbReference type="CDD" id="cd09141">
    <property type="entry name" value="PLDc_vPLD1_2_yPLD_like_2"/>
    <property type="match status" value="1"/>
</dbReference>
<dbReference type="PROSITE" id="PS50035">
    <property type="entry name" value="PLD"/>
    <property type="match status" value="2"/>
</dbReference>
<dbReference type="SUPFAM" id="SSF56024">
    <property type="entry name" value="Phospholipase D/nuclease"/>
    <property type="match status" value="2"/>
</dbReference>
<dbReference type="InterPro" id="IPR025202">
    <property type="entry name" value="PLD-like_dom"/>
</dbReference>
<dbReference type="EMBL" id="LCWF01000024">
    <property type="protein sequence ID" value="KKY27465.1"/>
    <property type="molecule type" value="Genomic_DNA"/>
</dbReference>
<evidence type="ECO:0000256" key="2">
    <source>
        <dbReference type="ARBA" id="ARBA00022737"/>
    </source>
</evidence>
<dbReference type="OrthoDB" id="14911at2759"/>
<feature type="domain" description="PLD phosphodiesterase" evidence="8">
    <location>
        <begin position="278"/>
        <end position="305"/>
    </location>
</feature>
<dbReference type="Gene3D" id="3.30.160.60">
    <property type="entry name" value="Classic Zinc Finger"/>
    <property type="match status" value="2"/>
</dbReference>
<accession>A0A0G2HG73</accession>
<dbReference type="EC" id="3.1.4.4" evidence="1"/>
<dbReference type="AlphaFoldDB" id="A0A0G2HG73"/>
<dbReference type="Gene3D" id="3.30.870.10">
    <property type="entry name" value="Endonuclease Chain A"/>
    <property type="match status" value="2"/>
</dbReference>
<reference evidence="10 11" key="1">
    <citation type="submission" date="2015-05" db="EMBL/GenBank/DDBJ databases">
        <title>Distinctive expansion of gene families associated with plant cell wall degradation and secondary metabolism in the genomes of grapevine trunk pathogens.</title>
        <authorList>
            <person name="Lawrence D.P."/>
            <person name="Travadon R."/>
            <person name="Rolshausen P.E."/>
            <person name="Baumgartner K."/>
        </authorList>
    </citation>
    <scope>NUCLEOTIDE SEQUENCE [LARGE SCALE GENOMIC DNA]</scope>
    <source>
        <strain evidence="10">UCRPC4</strain>
    </source>
</reference>
<keyword evidence="6" id="KW-0479">Metal-binding</keyword>
<keyword evidence="3" id="KW-0378">Hydrolase</keyword>
<evidence type="ECO:0000256" key="6">
    <source>
        <dbReference type="PROSITE-ProRule" id="PRU00042"/>
    </source>
</evidence>
<proteinExistence type="predicted"/>
<feature type="compositionally biased region" description="Basic and acidic residues" evidence="7">
    <location>
        <begin position="13"/>
        <end position="22"/>
    </location>
</feature>
<reference evidence="10 11" key="2">
    <citation type="submission" date="2015-05" db="EMBL/GenBank/DDBJ databases">
        <authorList>
            <person name="Morales-Cruz A."/>
            <person name="Amrine K.C."/>
            <person name="Cantu D."/>
        </authorList>
    </citation>
    <scope>NUCLEOTIDE SEQUENCE [LARGE SCALE GENOMIC DNA]</scope>
    <source>
        <strain evidence="10">UCRPC4</strain>
    </source>
</reference>
<comment type="caution">
    <text evidence="10">The sequence shown here is derived from an EMBL/GenBank/DDBJ whole genome shotgun (WGS) entry which is preliminary data.</text>
</comment>
<evidence type="ECO:0000259" key="9">
    <source>
        <dbReference type="PROSITE" id="PS50157"/>
    </source>
</evidence>
<evidence type="ECO:0000256" key="4">
    <source>
        <dbReference type="ARBA" id="ARBA00022963"/>
    </source>
</evidence>
<dbReference type="GO" id="GO:0008270">
    <property type="term" value="F:zinc ion binding"/>
    <property type="evidence" value="ECO:0007669"/>
    <property type="project" value="UniProtKB-KW"/>
</dbReference>
<dbReference type="SMART" id="SM00355">
    <property type="entry name" value="ZnF_C2H2"/>
    <property type="match status" value="4"/>
</dbReference>
<sequence length="1186" mass="133927">MAGEDDGLAYGELHGDSQKQKEGGGSSFFDKMSSGFKNLKSEFEGVVDGGKKEYHAQTQKLSEHRFDSFVSPKNGNDVKWYVDGCSYMYAVSRAIEQATESIWILDWWLTPELYLRRPPSKNEQYRIDRMLLAAAKRGVKVSIIVYKEVTQALTRKYISPILPTYLHSLLPPSTDKVTSTLVRLGLIATTTALQHLEEENPLIAPPVTVSSSHTKHALEDLHPNIAVFRHPDHLPDRQTLTSNLISSFQNLKLGAAALAKMPGDSIKAMYGMSEDVILYWAHHEKLCLIDGQVAFMGGLDLCFGRWDTNHHPIADAHPGDLNAIVYPGQDYNNARIADFEDVTHWDHNKVDRKQYSRMGWSDISISLHGPCVQDLRRHFVGRWNYIFDEKYHTQNQFFITATDDQQKPVENMIGKAIVERVLRAAENGQKFKVIVLIPSVPGFAGDLKDDAALGTRAIMEFQYHSINRGHGHSIMEQIAKAGYDPAEYIRFYNLRNYDRINASGSMRAIEKESGIDYEEARMQRDNALGAGYGGEGENVRSGDTSHFEKYQEAANRSKANTKWDSVAQCYMLNGADIRDVPWDGQGDLSEIDSFVSEELYIHSKVLIADDRTVICGSANLNDRSQLGTHDSEIALVIEDSTPVDSSMNGQPWRASRFAASLRRQLFRKHLGLLPPQDMENPDANFEPVGVPNEYDWGSREDRLVEDPLSSEFESLWNECAHTNTEVFRQVFHPVPDDTVRTWEDYEKFYEYYFLKADDKADDKESGEKSSRYEWGHVKFDTIKLMKKHKKFAPEHDYCSTCDVDCRNDNELHIHKLMSSRHIACPICAMEFKSEGGREVHLKQNHPHQQRLVCPGCNVIFTRAHALMAHVEKNECQNIDAEHFDQQRAKRQVLKAHFENALGIDPYTLHRPFGYSVSGVSGGASEDGGVTLGTDFGDRSEDMDDVSIGQHMARYQDFSEENDRPALPGKITASEGWPVLPGSEIEKGMSFNGNETDWPSKYGKNEQHLIDLKASNNPETQTNSMRESLFPETSEQNFKQKYYSPRPSVHVSESANSLRSGPPPSHVGSAYTNLSSYDVNKFLDPFTARYVCPLQHCQQDFKTPKEFNSHLLSVNHVGGKISCPGCLRLFRTASALIAHMESSTTRCTVNQSQNYNQVIREISGGLLGTHQHHSDGTVKYVTPMDHL</sequence>
<dbReference type="PANTHER" id="PTHR18896:SF186">
    <property type="entry name" value="PHOSPHOLIPASE D"/>
    <property type="match status" value="1"/>
</dbReference>
<dbReference type="PANTHER" id="PTHR18896">
    <property type="entry name" value="PHOSPHOLIPASE D"/>
    <property type="match status" value="1"/>
</dbReference>
<feature type="domain" description="PLD phosphodiesterase" evidence="8">
    <location>
        <begin position="597"/>
        <end position="624"/>
    </location>
</feature>
<evidence type="ECO:0000313" key="10">
    <source>
        <dbReference type="EMBL" id="KKY27465.1"/>
    </source>
</evidence>
<dbReference type="Pfam" id="PF24666">
    <property type="entry name" value="zf-C2H2_fungi_2"/>
    <property type="match status" value="1"/>
</dbReference>
<keyword evidence="2" id="KW-0677">Repeat</keyword>
<dbReference type="GO" id="GO:0004630">
    <property type="term" value="F:phospholipase D activity"/>
    <property type="evidence" value="ECO:0007669"/>
    <property type="project" value="UniProtKB-EC"/>
</dbReference>
<feature type="region of interest" description="Disordered" evidence="7">
    <location>
        <begin position="1015"/>
        <end position="1064"/>
    </location>
</feature>
<dbReference type="PROSITE" id="PS00028">
    <property type="entry name" value="ZINC_FINGER_C2H2_1"/>
    <property type="match status" value="2"/>
</dbReference>
<feature type="compositionally biased region" description="Polar residues" evidence="7">
    <location>
        <begin position="1015"/>
        <end position="1038"/>
    </location>
</feature>
<evidence type="ECO:0000256" key="5">
    <source>
        <dbReference type="ARBA" id="ARBA00023098"/>
    </source>
</evidence>
<keyword evidence="11" id="KW-1185">Reference proteome</keyword>
<keyword evidence="6" id="KW-0863">Zinc-finger</keyword>
<evidence type="ECO:0000259" key="8">
    <source>
        <dbReference type="PROSITE" id="PS50035"/>
    </source>
</evidence>
<dbReference type="Pfam" id="PF13091">
    <property type="entry name" value="PLDc_2"/>
    <property type="match status" value="1"/>
</dbReference>
<feature type="domain" description="C2H2-type" evidence="9">
    <location>
        <begin position="1089"/>
        <end position="1120"/>
    </location>
</feature>
<gene>
    <name evidence="10" type="ORF">UCRPC4_g01060</name>
</gene>